<evidence type="ECO:0000256" key="6">
    <source>
        <dbReference type="SAM" id="MobiDB-lite"/>
    </source>
</evidence>
<comment type="caution">
    <text evidence="8">The sequence shown here is derived from an EMBL/GenBank/DDBJ whole genome shotgun (WGS) entry which is preliminary data.</text>
</comment>
<keyword evidence="2" id="KW-1003">Cell membrane</keyword>
<dbReference type="OrthoDB" id="7359894at2"/>
<evidence type="ECO:0000313" key="9">
    <source>
        <dbReference type="Proteomes" id="UP000449906"/>
    </source>
</evidence>
<dbReference type="GO" id="GO:0005886">
    <property type="term" value="C:plasma membrane"/>
    <property type="evidence" value="ECO:0007669"/>
    <property type="project" value="UniProtKB-SubCell"/>
</dbReference>
<organism evidence="8 9">
    <name type="scientific">Nocardioides simplex</name>
    <name type="common">Arthrobacter simplex</name>
    <dbReference type="NCBI Taxonomy" id="2045"/>
    <lineage>
        <taxon>Bacteria</taxon>
        <taxon>Bacillati</taxon>
        <taxon>Actinomycetota</taxon>
        <taxon>Actinomycetes</taxon>
        <taxon>Propionibacteriales</taxon>
        <taxon>Nocardioidaceae</taxon>
        <taxon>Pimelobacter</taxon>
    </lineage>
</organism>
<gene>
    <name evidence="8" type="ORF">F9L07_13590</name>
</gene>
<keyword evidence="5 7" id="KW-0472">Membrane</keyword>
<evidence type="ECO:0000256" key="1">
    <source>
        <dbReference type="ARBA" id="ARBA00004162"/>
    </source>
</evidence>
<keyword evidence="4 7" id="KW-1133">Transmembrane helix</keyword>
<dbReference type="InterPro" id="IPR052027">
    <property type="entry name" value="PspC"/>
</dbReference>
<keyword evidence="3 7" id="KW-0812">Transmembrane</keyword>
<proteinExistence type="predicted"/>
<comment type="subcellular location">
    <subcellularLocation>
        <location evidence="1">Cell membrane</location>
        <topology evidence="1">Single-pass membrane protein</topology>
    </subcellularLocation>
</comment>
<dbReference type="Proteomes" id="UP000449906">
    <property type="component" value="Unassembled WGS sequence"/>
</dbReference>
<evidence type="ECO:0000256" key="7">
    <source>
        <dbReference type="SAM" id="Phobius"/>
    </source>
</evidence>
<feature type="region of interest" description="Disordered" evidence="6">
    <location>
        <begin position="1"/>
        <end position="21"/>
    </location>
</feature>
<evidence type="ECO:0000256" key="5">
    <source>
        <dbReference type="ARBA" id="ARBA00023136"/>
    </source>
</evidence>
<dbReference type="RefSeq" id="WP_038682470.1">
    <property type="nucleotide sequence ID" value="NZ_BJMC01000021.1"/>
</dbReference>
<protein>
    <submittedName>
        <fullName evidence="8">PspC domain-containing protein</fullName>
    </submittedName>
</protein>
<dbReference type="Pfam" id="PF04024">
    <property type="entry name" value="PspC"/>
    <property type="match status" value="1"/>
</dbReference>
<evidence type="ECO:0000256" key="2">
    <source>
        <dbReference type="ARBA" id="ARBA00022475"/>
    </source>
</evidence>
<dbReference type="InterPro" id="IPR007168">
    <property type="entry name" value="Phageshock_PspC_N"/>
</dbReference>
<reference evidence="8 9" key="1">
    <citation type="submission" date="2019-09" db="EMBL/GenBank/DDBJ databases">
        <title>Pimelobacter sp. isolated from Paulinella.</title>
        <authorList>
            <person name="Jeong S.E."/>
        </authorList>
    </citation>
    <scope>NUCLEOTIDE SEQUENCE [LARGE SCALE GENOMIC DNA]</scope>
    <source>
        <strain evidence="8 9">Pch-N</strain>
    </source>
</reference>
<dbReference type="PANTHER" id="PTHR33885:SF3">
    <property type="entry name" value="PHAGE SHOCK PROTEIN C"/>
    <property type="match status" value="1"/>
</dbReference>
<dbReference type="EMBL" id="WBVM01000001">
    <property type="protein sequence ID" value="KAB2812763.1"/>
    <property type="molecule type" value="Genomic_DNA"/>
</dbReference>
<dbReference type="AlphaFoldDB" id="A0A4Y3N308"/>
<sequence length="74" mass="8121">MSNYDSYPNPPASSHRRLTRRQDNKMVAGVCSGVADHFGVDPTLVRILLVAAVVFGFGTGIILYLAAWWLMPEA</sequence>
<evidence type="ECO:0000313" key="8">
    <source>
        <dbReference type="EMBL" id="KAB2812763.1"/>
    </source>
</evidence>
<dbReference type="PANTHER" id="PTHR33885">
    <property type="entry name" value="PHAGE SHOCK PROTEIN C"/>
    <property type="match status" value="1"/>
</dbReference>
<evidence type="ECO:0000256" key="3">
    <source>
        <dbReference type="ARBA" id="ARBA00022692"/>
    </source>
</evidence>
<name>A0A4Y3N308_NOCSI</name>
<evidence type="ECO:0000256" key="4">
    <source>
        <dbReference type="ARBA" id="ARBA00022989"/>
    </source>
</evidence>
<feature type="transmembrane region" description="Helical" evidence="7">
    <location>
        <begin position="47"/>
        <end position="71"/>
    </location>
</feature>
<accession>A0A4Y3N308</accession>
<dbReference type="GeneID" id="96612185"/>